<dbReference type="PANTHER" id="PTHR21330:SF1">
    <property type="entry name" value="E3 SUMO-PROTEIN LIGASE NSE2"/>
    <property type="match status" value="1"/>
</dbReference>
<dbReference type="GO" id="GO:0016925">
    <property type="term" value="P:protein sumoylation"/>
    <property type="evidence" value="ECO:0007669"/>
    <property type="project" value="TreeGrafter"/>
</dbReference>
<accession>A0AAD3D839</accession>
<evidence type="ECO:0000256" key="8">
    <source>
        <dbReference type="ARBA" id="ARBA00022833"/>
    </source>
</evidence>
<dbReference type="SUPFAM" id="SSF57850">
    <property type="entry name" value="RING/U-box"/>
    <property type="match status" value="1"/>
</dbReference>
<sequence length="239" mass="27531">MLAENMALDGLVQESVERALQDSPTDAREFETFLQVHREKSKALAESHVALKRKASAFINAMKLVKTDIQNSGEQKDYEVVLRTKMEEQMQAVNVQQGDYKNDKVYKDILEALKESNPDEEEDEDIAFMDGGEQEATYKCPILTSYMEKPMRNTICGHVYDNEGIRHVYKTKKICPIAGCGKPFTLNDLEDDVEMAMKLRRFHKRKQAEKKRRDAMTQELDDDDDDNELDQKPTTTILE</sequence>
<keyword evidence="6" id="KW-0863">Zinc-finger</keyword>
<dbReference type="Pfam" id="PF11789">
    <property type="entry name" value="zf-Nse"/>
    <property type="match status" value="1"/>
</dbReference>
<evidence type="ECO:0000256" key="9">
    <source>
        <dbReference type="ARBA" id="ARBA00023242"/>
    </source>
</evidence>
<protein>
    <recommendedName>
        <fullName evidence="11">SP-RING-type domain-containing protein</fullName>
    </recommendedName>
</protein>
<dbReference type="Proteomes" id="UP001054902">
    <property type="component" value="Unassembled WGS sequence"/>
</dbReference>
<reference evidence="12 13" key="1">
    <citation type="journal article" date="2021" name="Sci. Rep.">
        <title>The genome of the diatom Chaetoceros tenuissimus carries an ancient integrated fragment of an extant virus.</title>
        <authorList>
            <person name="Hongo Y."/>
            <person name="Kimura K."/>
            <person name="Takaki Y."/>
            <person name="Yoshida Y."/>
            <person name="Baba S."/>
            <person name="Kobayashi G."/>
            <person name="Nagasaki K."/>
            <person name="Hano T."/>
            <person name="Tomaru Y."/>
        </authorList>
    </citation>
    <scope>NUCLEOTIDE SEQUENCE [LARGE SCALE GENOMIC DNA]</scope>
    <source>
        <strain evidence="12 13">NIES-3715</strain>
    </source>
</reference>
<feature type="domain" description="SP-RING-type" evidence="11">
    <location>
        <begin position="135"/>
        <end position="181"/>
    </location>
</feature>
<dbReference type="Gene3D" id="3.30.40.10">
    <property type="entry name" value="Zinc/RING finger domain, C3HC4 (zinc finger)"/>
    <property type="match status" value="1"/>
</dbReference>
<evidence type="ECO:0000256" key="10">
    <source>
        <dbReference type="SAM" id="MobiDB-lite"/>
    </source>
</evidence>
<dbReference type="CDD" id="cd16651">
    <property type="entry name" value="SPL-RING_NSE2"/>
    <property type="match status" value="1"/>
</dbReference>
<proteinExistence type="inferred from homology"/>
<comment type="similarity">
    <text evidence="3">Belongs to the NSE2 family.</text>
</comment>
<dbReference type="GO" id="GO:0000724">
    <property type="term" value="P:double-strand break repair via homologous recombination"/>
    <property type="evidence" value="ECO:0007669"/>
    <property type="project" value="InterPro"/>
</dbReference>
<evidence type="ECO:0000256" key="4">
    <source>
        <dbReference type="ARBA" id="ARBA00022679"/>
    </source>
</evidence>
<keyword evidence="9" id="KW-0539">Nucleus</keyword>
<dbReference type="GO" id="GO:0008270">
    <property type="term" value="F:zinc ion binding"/>
    <property type="evidence" value="ECO:0007669"/>
    <property type="project" value="UniProtKB-KW"/>
</dbReference>
<dbReference type="EMBL" id="BLLK01000058">
    <property type="protein sequence ID" value="GFH57749.1"/>
    <property type="molecule type" value="Genomic_DNA"/>
</dbReference>
<dbReference type="InterPro" id="IPR004181">
    <property type="entry name" value="Znf_MIZ"/>
</dbReference>
<evidence type="ECO:0000256" key="7">
    <source>
        <dbReference type="ARBA" id="ARBA00022786"/>
    </source>
</evidence>
<keyword evidence="8" id="KW-0862">Zinc</keyword>
<gene>
    <name evidence="12" type="ORF">CTEN210_14225</name>
</gene>
<dbReference type="InterPro" id="IPR026846">
    <property type="entry name" value="Nse2(Mms21)"/>
</dbReference>
<keyword evidence="4" id="KW-0808">Transferase</keyword>
<dbReference type="AlphaFoldDB" id="A0AAD3D839"/>
<evidence type="ECO:0000256" key="6">
    <source>
        <dbReference type="ARBA" id="ARBA00022771"/>
    </source>
</evidence>
<evidence type="ECO:0000313" key="13">
    <source>
        <dbReference type="Proteomes" id="UP001054902"/>
    </source>
</evidence>
<keyword evidence="5" id="KW-0479">Metal-binding</keyword>
<dbReference type="InterPro" id="IPR013083">
    <property type="entry name" value="Znf_RING/FYVE/PHD"/>
</dbReference>
<evidence type="ECO:0000256" key="2">
    <source>
        <dbReference type="ARBA" id="ARBA00004718"/>
    </source>
</evidence>
<evidence type="ECO:0000256" key="3">
    <source>
        <dbReference type="ARBA" id="ARBA00008212"/>
    </source>
</evidence>
<comment type="pathway">
    <text evidence="2">Protein modification; protein sumoylation.</text>
</comment>
<name>A0AAD3D839_9STRA</name>
<dbReference type="GO" id="GO:0005634">
    <property type="term" value="C:nucleus"/>
    <property type="evidence" value="ECO:0007669"/>
    <property type="project" value="UniProtKB-SubCell"/>
</dbReference>
<organism evidence="12 13">
    <name type="scientific">Chaetoceros tenuissimus</name>
    <dbReference type="NCBI Taxonomy" id="426638"/>
    <lineage>
        <taxon>Eukaryota</taxon>
        <taxon>Sar</taxon>
        <taxon>Stramenopiles</taxon>
        <taxon>Ochrophyta</taxon>
        <taxon>Bacillariophyta</taxon>
        <taxon>Coscinodiscophyceae</taxon>
        <taxon>Chaetocerotophycidae</taxon>
        <taxon>Chaetocerotales</taxon>
        <taxon>Chaetocerotaceae</taxon>
        <taxon>Chaetoceros</taxon>
    </lineage>
</organism>
<feature type="region of interest" description="Disordered" evidence="10">
    <location>
        <begin position="204"/>
        <end position="239"/>
    </location>
</feature>
<evidence type="ECO:0000256" key="5">
    <source>
        <dbReference type="ARBA" id="ARBA00022723"/>
    </source>
</evidence>
<dbReference type="GO" id="GO:0030915">
    <property type="term" value="C:Smc5-Smc6 complex"/>
    <property type="evidence" value="ECO:0007669"/>
    <property type="project" value="InterPro"/>
</dbReference>
<comment type="subcellular location">
    <subcellularLocation>
        <location evidence="1">Nucleus</location>
    </subcellularLocation>
</comment>
<keyword evidence="7" id="KW-0833">Ubl conjugation pathway</keyword>
<keyword evidence="13" id="KW-1185">Reference proteome</keyword>
<dbReference type="GO" id="GO:0061665">
    <property type="term" value="F:SUMO ligase activity"/>
    <property type="evidence" value="ECO:0007669"/>
    <property type="project" value="TreeGrafter"/>
</dbReference>
<dbReference type="PANTHER" id="PTHR21330">
    <property type="entry name" value="E3 SUMO-PROTEIN LIGASE NSE2"/>
    <property type="match status" value="1"/>
</dbReference>
<feature type="compositionally biased region" description="Acidic residues" evidence="10">
    <location>
        <begin position="219"/>
        <end position="228"/>
    </location>
</feature>
<evidence type="ECO:0000256" key="1">
    <source>
        <dbReference type="ARBA" id="ARBA00004123"/>
    </source>
</evidence>
<comment type="caution">
    <text evidence="12">The sequence shown here is derived from an EMBL/GenBank/DDBJ whole genome shotgun (WGS) entry which is preliminary data.</text>
</comment>
<evidence type="ECO:0000313" key="12">
    <source>
        <dbReference type="EMBL" id="GFH57749.1"/>
    </source>
</evidence>
<evidence type="ECO:0000259" key="11">
    <source>
        <dbReference type="Pfam" id="PF11789"/>
    </source>
</evidence>